<organism evidence="3 4">
    <name type="scientific">Cirrhinus mrigala</name>
    <name type="common">Mrigala</name>
    <dbReference type="NCBI Taxonomy" id="683832"/>
    <lineage>
        <taxon>Eukaryota</taxon>
        <taxon>Metazoa</taxon>
        <taxon>Chordata</taxon>
        <taxon>Craniata</taxon>
        <taxon>Vertebrata</taxon>
        <taxon>Euteleostomi</taxon>
        <taxon>Actinopterygii</taxon>
        <taxon>Neopterygii</taxon>
        <taxon>Teleostei</taxon>
        <taxon>Ostariophysi</taxon>
        <taxon>Cypriniformes</taxon>
        <taxon>Cyprinidae</taxon>
        <taxon>Labeoninae</taxon>
        <taxon>Labeonini</taxon>
        <taxon>Cirrhinus</taxon>
    </lineage>
</organism>
<name>A0ABD0QEA2_CIRMR</name>
<evidence type="ECO:0000256" key="2">
    <source>
        <dbReference type="ARBA" id="ARBA00024927"/>
    </source>
</evidence>
<proteinExistence type="inferred from homology"/>
<dbReference type="InterPro" id="IPR035979">
    <property type="entry name" value="RBD_domain_sf"/>
</dbReference>
<feature type="non-terminal residue" evidence="3">
    <location>
        <position position="56"/>
    </location>
</feature>
<dbReference type="AlphaFoldDB" id="A0ABD0QEA2"/>
<dbReference type="PANTHER" id="PTHR10300:SF4">
    <property type="entry name" value="CALCIPRESSIN-1"/>
    <property type="match status" value="1"/>
</dbReference>
<gene>
    <name evidence="3" type="ORF">M9458_020275</name>
</gene>
<comment type="function">
    <text evidence="2">Inhibits calcineurin-dependent transcriptional responses by binding to the catalytic domain of calcineurin A. Could play a role during central nervous system development.</text>
</comment>
<evidence type="ECO:0000313" key="4">
    <source>
        <dbReference type="Proteomes" id="UP001529510"/>
    </source>
</evidence>
<dbReference type="Proteomes" id="UP001529510">
    <property type="component" value="Unassembled WGS sequence"/>
</dbReference>
<accession>A0ABD0QEA2</accession>
<dbReference type="PANTHER" id="PTHR10300">
    <property type="entry name" value="CALCIPRESSIN"/>
    <property type="match status" value="1"/>
</dbReference>
<comment type="similarity">
    <text evidence="1">Belongs to the RCAN family.</text>
</comment>
<reference evidence="3 4" key="1">
    <citation type="submission" date="2024-05" db="EMBL/GenBank/DDBJ databases">
        <title>Genome sequencing and assembly of Indian major carp, Cirrhinus mrigala (Hamilton, 1822).</title>
        <authorList>
            <person name="Mohindra V."/>
            <person name="Chowdhury L.M."/>
            <person name="Lal K."/>
            <person name="Jena J.K."/>
        </authorList>
    </citation>
    <scope>NUCLEOTIDE SEQUENCE [LARGE SCALE GENOMIC DNA]</scope>
    <source>
        <strain evidence="3">CM1030</strain>
        <tissue evidence="3">Blood</tissue>
    </source>
</reference>
<evidence type="ECO:0000256" key="1">
    <source>
        <dbReference type="ARBA" id="ARBA00008209"/>
    </source>
</evidence>
<keyword evidence="4" id="KW-1185">Reference proteome</keyword>
<dbReference type="InterPro" id="IPR006931">
    <property type="entry name" value="Calcipressin"/>
</dbReference>
<protein>
    <submittedName>
        <fullName evidence="3">Uncharacterized protein</fullName>
    </submittedName>
</protein>
<dbReference type="SUPFAM" id="SSF54928">
    <property type="entry name" value="RNA-binding domain, RBD"/>
    <property type="match status" value="1"/>
</dbReference>
<dbReference type="Gene3D" id="3.30.70.330">
    <property type="match status" value="1"/>
</dbReference>
<comment type="caution">
    <text evidence="3">The sequence shown here is derived from an EMBL/GenBank/DDBJ whole genome shotgun (WGS) entry which is preliminary data.</text>
</comment>
<dbReference type="EMBL" id="JAMKFB020000009">
    <property type="protein sequence ID" value="KAL0184579.1"/>
    <property type="molecule type" value="Genomic_DNA"/>
</dbReference>
<dbReference type="Pfam" id="PF04847">
    <property type="entry name" value="Calcipressin"/>
    <property type="match status" value="1"/>
</dbReference>
<sequence length="56" mass="6749">FEELFRAFDRNVTFQFFKSFRRVRINFTNALAAAEARAKLHKSDFNGREVRLYFAQ</sequence>
<evidence type="ECO:0000313" key="3">
    <source>
        <dbReference type="EMBL" id="KAL0184579.1"/>
    </source>
</evidence>
<dbReference type="InterPro" id="IPR012677">
    <property type="entry name" value="Nucleotide-bd_a/b_plait_sf"/>
</dbReference>
<feature type="non-terminal residue" evidence="3">
    <location>
        <position position="1"/>
    </location>
</feature>